<dbReference type="RefSeq" id="WP_155065073.1">
    <property type="nucleotide sequence ID" value="NZ_WMIF01000018.1"/>
</dbReference>
<accession>A0A844H690</accession>
<evidence type="ECO:0000313" key="2">
    <source>
        <dbReference type="EMBL" id="MTH35525.1"/>
    </source>
</evidence>
<dbReference type="EMBL" id="WMIF01000018">
    <property type="protein sequence ID" value="MTH35525.1"/>
    <property type="molecule type" value="Genomic_DNA"/>
</dbReference>
<comment type="caution">
    <text evidence="2">The sequence shown here is derived from an EMBL/GenBank/DDBJ whole genome shotgun (WGS) entry which is preliminary data.</text>
</comment>
<dbReference type="AlphaFoldDB" id="A0A844H690"/>
<organism evidence="2 3">
    <name type="scientific">Paracoccus limosus</name>
    <dbReference type="NCBI Taxonomy" id="913252"/>
    <lineage>
        <taxon>Bacteria</taxon>
        <taxon>Pseudomonadati</taxon>
        <taxon>Pseudomonadota</taxon>
        <taxon>Alphaproteobacteria</taxon>
        <taxon>Rhodobacterales</taxon>
        <taxon>Paracoccaceae</taxon>
        <taxon>Paracoccus</taxon>
    </lineage>
</organism>
<gene>
    <name evidence="2" type="ORF">GL279_13030</name>
</gene>
<sequence length="279" mass="30321">MARSSRTSRRSRSGARRRATRRGPSALLILGAAAALAVLAGLFLLQRQTEEQMAVDPDTLCPTGGPRAMVAILVDVTDPLAPAQAMKLREYVRREVDQAETGTEFSLGMVSDDASRLGAQVALCKPHSGADVSQLNQNVRLVESRYEDRFLKPLNGLFEQMIAASNAKQSPIMEALQALIGDTPGFVTFDGPKRVILVSDLLQHSDAMSFYRGQDWQGFAASPTAQRLSQSLGGAQVELYLIPRPSGFKGDPAAVEDFWIRYFDHQGAGLPVVHRLGDL</sequence>
<reference evidence="2 3" key="1">
    <citation type="submission" date="2019-11" db="EMBL/GenBank/DDBJ databases">
        <authorList>
            <person name="Dong K."/>
        </authorList>
    </citation>
    <scope>NUCLEOTIDE SEQUENCE [LARGE SCALE GENOMIC DNA]</scope>
    <source>
        <strain evidence="2 3">JCM 17370</strain>
    </source>
</reference>
<dbReference type="OrthoDB" id="7551043at2"/>
<evidence type="ECO:0008006" key="4">
    <source>
        <dbReference type="Google" id="ProtNLM"/>
    </source>
</evidence>
<proteinExistence type="predicted"/>
<evidence type="ECO:0000313" key="3">
    <source>
        <dbReference type="Proteomes" id="UP000442533"/>
    </source>
</evidence>
<evidence type="ECO:0000256" key="1">
    <source>
        <dbReference type="SAM" id="MobiDB-lite"/>
    </source>
</evidence>
<dbReference type="Proteomes" id="UP000442533">
    <property type="component" value="Unassembled WGS sequence"/>
</dbReference>
<feature type="region of interest" description="Disordered" evidence="1">
    <location>
        <begin position="1"/>
        <end position="20"/>
    </location>
</feature>
<protein>
    <recommendedName>
        <fullName evidence="4">VWA domain-containing protein</fullName>
    </recommendedName>
</protein>
<name>A0A844H690_9RHOB</name>
<keyword evidence="3" id="KW-1185">Reference proteome</keyword>